<accession>A0A424YC17</accession>
<protein>
    <submittedName>
        <fullName evidence="1">Uncharacterized protein</fullName>
    </submittedName>
</protein>
<reference evidence="1 2" key="1">
    <citation type="submission" date="2018-08" db="EMBL/GenBank/DDBJ databases">
        <title>The metabolism and importance of syntrophic acetate oxidation coupled to methane or sulfide production in haloalkaline environments.</title>
        <authorList>
            <person name="Timmers P.H.A."/>
            <person name="Vavourakis C.D."/>
            <person name="Sorokin D.Y."/>
            <person name="Sinninghe Damste J.S."/>
            <person name="Muyzer G."/>
            <person name="Stams A.J.M."/>
            <person name="Plugge C.M."/>
        </authorList>
    </citation>
    <scope>NUCLEOTIDE SEQUENCE [LARGE SCALE GENOMIC DNA]</scope>
    <source>
        <strain evidence="1">MSAO_Bac1</strain>
    </source>
</reference>
<proteinExistence type="predicted"/>
<dbReference type="AlphaFoldDB" id="A0A424YC17"/>
<sequence>MDKTLVKKGIYLRSEQVEHLAGIVFENRKRGKRKLNESLLCRVALDLLFNLNFNYAQYETEEELSEAIINQIKN</sequence>
<organism evidence="1 2">
    <name type="scientific">Candidatus Syntrophonatronum acetioxidans</name>
    <dbReference type="NCBI Taxonomy" id="1795816"/>
    <lineage>
        <taxon>Bacteria</taxon>
        <taxon>Bacillati</taxon>
        <taxon>Bacillota</taxon>
        <taxon>Clostridia</taxon>
        <taxon>Eubacteriales</taxon>
        <taxon>Syntrophomonadaceae</taxon>
        <taxon>Candidatus Syntrophonatronum</taxon>
    </lineage>
</organism>
<evidence type="ECO:0000313" key="1">
    <source>
        <dbReference type="EMBL" id="RQD74676.1"/>
    </source>
</evidence>
<evidence type="ECO:0000313" key="2">
    <source>
        <dbReference type="Proteomes" id="UP000285138"/>
    </source>
</evidence>
<dbReference type="EMBL" id="QZAA01000195">
    <property type="protein sequence ID" value="RQD74676.1"/>
    <property type="molecule type" value="Genomic_DNA"/>
</dbReference>
<comment type="caution">
    <text evidence="1">The sequence shown here is derived from an EMBL/GenBank/DDBJ whole genome shotgun (WGS) entry which is preliminary data.</text>
</comment>
<gene>
    <name evidence="1" type="ORF">D5R97_07445</name>
</gene>
<name>A0A424YC17_9FIRM</name>
<dbReference type="Proteomes" id="UP000285138">
    <property type="component" value="Unassembled WGS sequence"/>
</dbReference>